<reference evidence="1 2" key="1">
    <citation type="submission" date="2019-12" db="EMBL/GenBank/DDBJ databases">
        <title>Genomic-based taxomic classification of the family Erythrobacteraceae.</title>
        <authorList>
            <person name="Xu L."/>
        </authorList>
    </citation>
    <scope>NUCLEOTIDE SEQUENCE [LARGE SCALE GENOMIC DNA]</scope>
    <source>
        <strain evidence="1 2">MCCC 1A09962</strain>
    </source>
</reference>
<proteinExistence type="predicted"/>
<organism evidence="1 2">
    <name type="scientific">Parapontixanthobacter aurantiacus</name>
    <dbReference type="NCBI Taxonomy" id="1463599"/>
    <lineage>
        <taxon>Bacteria</taxon>
        <taxon>Pseudomonadati</taxon>
        <taxon>Pseudomonadota</taxon>
        <taxon>Alphaproteobacteria</taxon>
        <taxon>Sphingomonadales</taxon>
        <taxon>Erythrobacteraceae</taxon>
        <taxon>Parapontixanthobacter</taxon>
    </lineage>
</organism>
<dbReference type="InterPro" id="IPR036610">
    <property type="entry name" value="PEBP-like_sf"/>
</dbReference>
<dbReference type="SUPFAM" id="SSF49777">
    <property type="entry name" value="PEBP-like"/>
    <property type="match status" value="1"/>
</dbReference>
<evidence type="ECO:0000313" key="1">
    <source>
        <dbReference type="EMBL" id="MXO85936.1"/>
    </source>
</evidence>
<dbReference type="CDD" id="cd00865">
    <property type="entry name" value="PEBP_bact_arch"/>
    <property type="match status" value="1"/>
</dbReference>
<evidence type="ECO:0000313" key="2">
    <source>
        <dbReference type="Proteomes" id="UP000433104"/>
    </source>
</evidence>
<dbReference type="Gene3D" id="3.90.280.10">
    <property type="entry name" value="PEBP-like"/>
    <property type="match status" value="1"/>
</dbReference>
<dbReference type="InterPro" id="IPR008914">
    <property type="entry name" value="PEBP"/>
</dbReference>
<dbReference type="EMBL" id="WTYW01000001">
    <property type="protein sequence ID" value="MXO85936.1"/>
    <property type="molecule type" value="Genomic_DNA"/>
</dbReference>
<protein>
    <submittedName>
        <fullName evidence="1">YbhB/YbcL family Raf kinase inhibitor-like protein</fullName>
    </submittedName>
</protein>
<sequence length="201" mass="21512">MTRPQPDWIVAAIGGKPTNGKLAIEELGEEKTYGRAGFSLSSPAFGNGDLLDPSFTAGEEDAVAPPLEWTAPPPTAQELVIIVEDGDGPADKDGNAQCHWLVWGLPGQKGMMLEGETPPRVGKNAKGNSEWLLPDPPEDDSAHRYIFQIFAVDLPLVELPGANRAQVLQSIRNSVVASALVVGKFAAVDNEDEGDWDDLDE</sequence>
<dbReference type="Pfam" id="PF01161">
    <property type="entry name" value="PBP"/>
    <property type="match status" value="1"/>
</dbReference>
<dbReference type="Proteomes" id="UP000433104">
    <property type="component" value="Unassembled WGS sequence"/>
</dbReference>
<dbReference type="OrthoDB" id="9797506at2"/>
<accession>A0A844ZFL1</accession>
<keyword evidence="2" id="KW-1185">Reference proteome</keyword>
<comment type="caution">
    <text evidence="1">The sequence shown here is derived from an EMBL/GenBank/DDBJ whole genome shotgun (WGS) entry which is preliminary data.</text>
</comment>
<dbReference type="AlphaFoldDB" id="A0A844ZFL1"/>
<dbReference type="InterPro" id="IPR005247">
    <property type="entry name" value="YbhB_YbcL/LppC-like"/>
</dbReference>
<name>A0A844ZFL1_9SPHN</name>
<gene>
    <name evidence="1" type="ORF">GRI38_07805</name>
</gene>
<dbReference type="RefSeq" id="WP_160682276.1">
    <property type="nucleotide sequence ID" value="NZ_WTYW01000001.1"/>
</dbReference>